<reference evidence="1 2" key="2">
    <citation type="submission" date="2018-08" db="EMBL/GenBank/DDBJ databases">
        <authorList>
            <person name="Laetsch R D."/>
            <person name="Stevens L."/>
            <person name="Kumar S."/>
            <person name="Blaxter L. M."/>
        </authorList>
    </citation>
    <scope>NUCLEOTIDE SEQUENCE [LARGE SCALE GENOMIC DNA]</scope>
</reference>
<protein>
    <submittedName>
        <fullName evidence="3">Neur_chan_LBD domain-containing protein</fullName>
    </submittedName>
</protein>
<accession>A0A182EY91</accession>
<evidence type="ECO:0000313" key="3">
    <source>
        <dbReference type="WBParaSite" id="nOo.2.0.1.t13147-RA"/>
    </source>
</evidence>
<dbReference type="Gene3D" id="2.70.170.10">
    <property type="entry name" value="Neurotransmitter-gated ion-channel ligand-binding domain"/>
    <property type="match status" value="1"/>
</dbReference>
<dbReference type="WBParaSite" id="nOo.2.0.1.t13147-RA">
    <property type="protein sequence ID" value="nOo.2.0.1.t13147-RA"/>
    <property type="gene ID" value="nOo.2.0.1.g13147"/>
</dbReference>
<dbReference type="InterPro" id="IPR036734">
    <property type="entry name" value="Neur_chan_lig-bd_sf"/>
</dbReference>
<dbReference type="GO" id="GO:0005230">
    <property type="term" value="F:extracellular ligand-gated monoatomic ion channel activity"/>
    <property type="evidence" value="ECO:0007669"/>
    <property type="project" value="InterPro"/>
</dbReference>
<evidence type="ECO:0000313" key="2">
    <source>
        <dbReference type="Proteomes" id="UP000271087"/>
    </source>
</evidence>
<dbReference type="Proteomes" id="UP000271087">
    <property type="component" value="Unassembled WGS sequence"/>
</dbReference>
<dbReference type="STRING" id="42157.A0A182EY91"/>
<dbReference type="GO" id="GO:0016020">
    <property type="term" value="C:membrane"/>
    <property type="evidence" value="ECO:0007669"/>
    <property type="project" value="InterPro"/>
</dbReference>
<dbReference type="EMBL" id="UYRW01013766">
    <property type="protein sequence ID" value="VDN00580.1"/>
    <property type="molecule type" value="Genomic_DNA"/>
</dbReference>
<dbReference type="OrthoDB" id="5975154at2759"/>
<name>A0A182EY91_ONCOC</name>
<dbReference type="SUPFAM" id="SSF63712">
    <property type="entry name" value="Nicotinic receptor ligand binding domain-like"/>
    <property type="match status" value="1"/>
</dbReference>
<dbReference type="AlphaFoldDB" id="A0A182EY91"/>
<reference evidence="3" key="1">
    <citation type="submission" date="2016-06" db="UniProtKB">
        <authorList>
            <consortium name="WormBaseParasite"/>
        </authorList>
    </citation>
    <scope>IDENTIFICATION</scope>
</reference>
<organism evidence="3">
    <name type="scientific">Onchocerca ochengi</name>
    <name type="common">Filarial nematode worm</name>
    <dbReference type="NCBI Taxonomy" id="42157"/>
    <lineage>
        <taxon>Eukaryota</taxon>
        <taxon>Metazoa</taxon>
        <taxon>Ecdysozoa</taxon>
        <taxon>Nematoda</taxon>
        <taxon>Chromadorea</taxon>
        <taxon>Rhabditida</taxon>
        <taxon>Spirurina</taxon>
        <taxon>Spiruromorpha</taxon>
        <taxon>Filarioidea</taxon>
        <taxon>Onchocercidae</taxon>
        <taxon>Onchocerca</taxon>
    </lineage>
</organism>
<sequence length="87" mass="10221">FGSWTYTEDLLNLELLDSDARYELEMNENGELNNITIVEEGIDLSDYYPSVEWDIMSRIAKRRTKNYLTSFSDEAFIDIIVIVYNII</sequence>
<gene>
    <name evidence="1" type="ORF">NOO_LOCUS13147</name>
</gene>
<proteinExistence type="predicted"/>
<evidence type="ECO:0000313" key="1">
    <source>
        <dbReference type="EMBL" id="VDN00580.1"/>
    </source>
</evidence>
<keyword evidence="2" id="KW-1185">Reference proteome</keyword>